<dbReference type="PANTHER" id="PTHR10656:SF78">
    <property type="entry name" value="CYCLIC GMP-AMP SYNTHASE-LIKE"/>
    <property type="match status" value="1"/>
</dbReference>
<protein>
    <recommendedName>
        <fullName evidence="1">Mab-21-like nucleotidyltransferase domain-containing protein</fullName>
    </recommendedName>
</protein>
<dbReference type="EMBL" id="VSWD01000008">
    <property type="protein sequence ID" value="KAK3096028.1"/>
    <property type="molecule type" value="Genomic_DNA"/>
</dbReference>
<dbReference type="Pfam" id="PF03281">
    <property type="entry name" value="Mab-21"/>
    <property type="match status" value="1"/>
</dbReference>
<dbReference type="SMART" id="SM01265">
    <property type="entry name" value="Mab-21"/>
    <property type="match status" value="1"/>
</dbReference>
<gene>
    <name evidence="2" type="ORF">FSP39_022142</name>
</gene>
<dbReference type="PANTHER" id="PTHR10656">
    <property type="entry name" value="CELL FATE DETERMINING PROTEIN MAB21-RELATED"/>
    <property type="match status" value="1"/>
</dbReference>
<dbReference type="Gene3D" id="3.30.460.90">
    <property type="match status" value="1"/>
</dbReference>
<evidence type="ECO:0000259" key="1">
    <source>
        <dbReference type="Pfam" id="PF03281"/>
    </source>
</evidence>
<feature type="domain" description="Mab-21-like nucleotidyltransferase" evidence="1">
    <location>
        <begin position="89"/>
        <end position="313"/>
    </location>
</feature>
<comment type="caution">
    <text evidence="2">The sequence shown here is derived from an EMBL/GenBank/DDBJ whole genome shotgun (WGS) entry which is preliminary data.</text>
</comment>
<dbReference type="Proteomes" id="UP001186944">
    <property type="component" value="Unassembled WGS sequence"/>
</dbReference>
<keyword evidence="3" id="KW-1185">Reference proteome</keyword>
<dbReference type="Gene3D" id="1.10.1410.40">
    <property type="match status" value="1"/>
</dbReference>
<dbReference type="InterPro" id="IPR024810">
    <property type="entry name" value="MAB21L/cGLR"/>
</dbReference>
<dbReference type="AlphaFoldDB" id="A0AA88Y1Y4"/>
<reference evidence="2" key="1">
    <citation type="submission" date="2019-08" db="EMBL/GenBank/DDBJ databases">
        <title>The improved chromosome-level genome for the pearl oyster Pinctada fucata martensii using PacBio sequencing and Hi-C.</title>
        <authorList>
            <person name="Zheng Z."/>
        </authorList>
    </citation>
    <scope>NUCLEOTIDE SEQUENCE</scope>
    <source>
        <strain evidence="2">ZZ-2019</strain>
        <tissue evidence="2">Adductor muscle</tissue>
    </source>
</reference>
<evidence type="ECO:0000313" key="2">
    <source>
        <dbReference type="EMBL" id="KAK3096028.1"/>
    </source>
</evidence>
<evidence type="ECO:0000313" key="3">
    <source>
        <dbReference type="Proteomes" id="UP001186944"/>
    </source>
</evidence>
<accession>A0AA88Y1Y4</accession>
<sequence length="478" mass="54515">MARQGDIGSRLNEWRPPVYELGPSESGMTQQIKAAIGEINIADDAWMNTCGAIEKVLGVVISEFRKVALSQYPGLVIQDAVIRQGSSREGLKVRDPDEYDFMLPFKIEGLHLVHYDVYDCSGRILPGLLKMKVQNDHEMRGRFSWMNRLGIIDASGMLDSENIQKTLFTSILDKSLNKINEHLASESSRTGDSYRVNRSTNSTNFQLTVQFEGSIRGVHDAFGFPTRNESFPRLQSQNISTMAIDIDFVPGMLIGRDVIPNPYSVKEYHLETMVCERYAVMKWINKKNTNIKEADKSLLWRNSSAGYEKHILDVARRNPSQRYILTACRILKAYIANEKAYGSYNDQLVAIVKSYYLKMLCFYCIIFLTVPNSANRLSGVKEALGYMIVFLEKSLNAGYLPHFFHGNPWLSVILPGCYFEEESEKYNLFSEASGSTIQQARLSIKRLKERLQGLFLSEQYLDQEKIKMFTDILSQVKK</sequence>
<organism evidence="2 3">
    <name type="scientific">Pinctada imbricata</name>
    <name type="common">Atlantic pearl-oyster</name>
    <name type="synonym">Pinctada martensii</name>
    <dbReference type="NCBI Taxonomy" id="66713"/>
    <lineage>
        <taxon>Eukaryota</taxon>
        <taxon>Metazoa</taxon>
        <taxon>Spiralia</taxon>
        <taxon>Lophotrochozoa</taxon>
        <taxon>Mollusca</taxon>
        <taxon>Bivalvia</taxon>
        <taxon>Autobranchia</taxon>
        <taxon>Pteriomorphia</taxon>
        <taxon>Pterioida</taxon>
        <taxon>Pterioidea</taxon>
        <taxon>Pteriidae</taxon>
        <taxon>Pinctada</taxon>
    </lineage>
</organism>
<dbReference type="InterPro" id="IPR046903">
    <property type="entry name" value="Mab-21-like_nuc_Trfase"/>
</dbReference>
<name>A0AA88Y1Y4_PINIB</name>
<proteinExistence type="predicted"/>